<comment type="caution">
    <text evidence="2">The sequence shown here is derived from an EMBL/GenBank/DDBJ whole genome shotgun (WGS) entry which is preliminary data.</text>
</comment>
<dbReference type="InterPro" id="IPR011008">
    <property type="entry name" value="Dimeric_a/b-barrel"/>
</dbReference>
<dbReference type="Pfam" id="PF07876">
    <property type="entry name" value="Dabb"/>
    <property type="match status" value="1"/>
</dbReference>
<name>A0AAD9YZU2_9LECA</name>
<proteinExistence type="predicted"/>
<gene>
    <name evidence="2" type="ORF">OEA41_005063</name>
</gene>
<keyword evidence="3" id="KW-1185">Reference proteome</keyword>
<reference evidence="2" key="1">
    <citation type="submission" date="2022-11" db="EMBL/GenBank/DDBJ databases">
        <title>Chromosomal genome sequence assembly and mating type (MAT) locus characterization of the leprose asexual lichenized fungus Lepraria neglecta (Nyl.) Erichsen.</title>
        <authorList>
            <person name="Allen J.L."/>
            <person name="Pfeffer B."/>
        </authorList>
    </citation>
    <scope>NUCLEOTIDE SEQUENCE</scope>
    <source>
        <strain evidence="2">Allen 5258</strain>
    </source>
</reference>
<dbReference type="SUPFAM" id="SSF54909">
    <property type="entry name" value="Dimeric alpha+beta barrel"/>
    <property type="match status" value="1"/>
</dbReference>
<feature type="domain" description="Stress-response A/B barrel" evidence="1">
    <location>
        <begin position="1"/>
        <end position="78"/>
    </location>
</feature>
<organism evidence="2 3">
    <name type="scientific">Lepraria neglecta</name>
    <dbReference type="NCBI Taxonomy" id="209136"/>
    <lineage>
        <taxon>Eukaryota</taxon>
        <taxon>Fungi</taxon>
        <taxon>Dikarya</taxon>
        <taxon>Ascomycota</taxon>
        <taxon>Pezizomycotina</taxon>
        <taxon>Lecanoromycetes</taxon>
        <taxon>OSLEUM clade</taxon>
        <taxon>Lecanoromycetidae</taxon>
        <taxon>Lecanorales</taxon>
        <taxon>Lecanorineae</taxon>
        <taxon>Stereocaulaceae</taxon>
        <taxon>Lepraria</taxon>
    </lineage>
</organism>
<dbReference type="Gene3D" id="3.30.70.100">
    <property type="match status" value="2"/>
</dbReference>
<evidence type="ECO:0000313" key="2">
    <source>
        <dbReference type="EMBL" id="KAK3168615.1"/>
    </source>
</evidence>
<dbReference type="Proteomes" id="UP001276659">
    <property type="component" value="Unassembled WGS sequence"/>
</dbReference>
<accession>A0AAD9YZU2</accession>
<evidence type="ECO:0000259" key="1">
    <source>
        <dbReference type="PROSITE" id="PS51502"/>
    </source>
</evidence>
<dbReference type="InterPro" id="IPR013097">
    <property type="entry name" value="Dabb"/>
</dbReference>
<evidence type="ECO:0000313" key="3">
    <source>
        <dbReference type="Proteomes" id="UP001276659"/>
    </source>
</evidence>
<protein>
    <recommendedName>
        <fullName evidence="1">Stress-response A/B barrel domain-containing protein</fullName>
    </recommendedName>
</protein>
<dbReference type="PROSITE" id="PS51502">
    <property type="entry name" value="S_R_A_B_BARREL"/>
    <property type="match status" value="1"/>
</dbReference>
<sequence length="83" mass="9676">MAIIHIVMFEFKPTIEKAKVDEICTRMLALEKAVYQYGFVMEFETVEDRDYYLDKDPAHLEFKNSLKGFVEKVGCLDYAPGVF</sequence>
<dbReference type="AlphaFoldDB" id="A0AAD9YZU2"/>
<dbReference type="SMART" id="SM00886">
    <property type="entry name" value="Dabb"/>
    <property type="match status" value="1"/>
</dbReference>
<dbReference type="EMBL" id="JASNWA010000010">
    <property type="protein sequence ID" value="KAK3168615.1"/>
    <property type="molecule type" value="Genomic_DNA"/>
</dbReference>